<reference evidence="1 2" key="2">
    <citation type="submission" date="2009-02" db="EMBL/GenBank/DDBJ databases">
        <title>Draft genome sequence of Clostridium methylpentosum (DSM 5476).</title>
        <authorList>
            <person name="Sudarsanam P."/>
            <person name="Ley R."/>
            <person name="Guruge J."/>
            <person name="Turnbaugh P.J."/>
            <person name="Mahowald M."/>
            <person name="Liep D."/>
            <person name="Gordon J."/>
        </authorList>
    </citation>
    <scope>NUCLEOTIDE SEQUENCE [LARGE SCALE GENOMIC DNA]</scope>
    <source>
        <strain evidence="1 2">DSM 5476</strain>
    </source>
</reference>
<keyword evidence="2" id="KW-1185">Reference proteome</keyword>
<dbReference type="EMBL" id="ACEC01000043">
    <property type="protein sequence ID" value="EEG31145.1"/>
    <property type="molecule type" value="Genomic_DNA"/>
</dbReference>
<protein>
    <submittedName>
        <fullName evidence="1">Uncharacterized protein</fullName>
    </submittedName>
</protein>
<dbReference type="STRING" id="537013.CLOSTMETH_01245"/>
<reference evidence="1 2" key="1">
    <citation type="submission" date="2009-01" db="EMBL/GenBank/DDBJ databases">
        <authorList>
            <person name="Fulton L."/>
            <person name="Clifton S."/>
            <person name="Fulton B."/>
            <person name="Xu J."/>
            <person name="Minx P."/>
            <person name="Pepin K.H."/>
            <person name="Johnson M."/>
            <person name="Bhonagiri V."/>
            <person name="Nash W.E."/>
            <person name="Mardis E.R."/>
            <person name="Wilson R.K."/>
        </authorList>
    </citation>
    <scope>NUCLEOTIDE SEQUENCE [LARGE SCALE GENOMIC DNA]</scope>
    <source>
        <strain evidence="1 2">DSM 5476</strain>
    </source>
</reference>
<gene>
    <name evidence="1" type="ORF">CLOSTMETH_01245</name>
</gene>
<name>C0EBM7_9FIRM</name>
<comment type="caution">
    <text evidence="1">The sequence shown here is derived from an EMBL/GenBank/DDBJ whole genome shotgun (WGS) entry which is preliminary data.</text>
</comment>
<accession>C0EBM7</accession>
<dbReference type="AlphaFoldDB" id="C0EBM7"/>
<sequence length="75" mass="7772">MNRGAKTVGAISAAESIDFPICAGSPELSEQPGQNAGFPVTTVTGFSSVDPNLHQGKRRYFCCHTTLGRLCAGSG</sequence>
<proteinExistence type="predicted"/>
<evidence type="ECO:0000313" key="2">
    <source>
        <dbReference type="Proteomes" id="UP000003340"/>
    </source>
</evidence>
<evidence type="ECO:0000313" key="1">
    <source>
        <dbReference type="EMBL" id="EEG31145.1"/>
    </source>
</evidence>
<organism evidence="1 2">
    <name type="scientific">[Clostridium] methylpentosum DSM 5476</name>
    <dbReference type="NCBI Taxonomy" id="537013"/>
    <lineage>
        <taxon>Bacteria</taxon>
        <taxon>Bacillati</taxon>
        <taxon>Bacillota</taxon>
        <taxon>Clostridia</taxon>
        <taxon>Eubacteriales</taxon>
        <taxon>Oscillospiraceae</taxon>
        <taxon>Oscillospiraceae incertae sedis</taxon>
    </lineage>
</organism>
<dbReference type="HOGENOM" id="CLU_2664633_0_0_9"/>
<dbReference type="Proteomes" id="UP000003340">
    <property type="component" value="Unassembled WGS sequence"/>
</dbReference>